<protein>
    <recommendedName>
        <fullName evidence="3">BTB domain-containing protein</fullName>
    </recommendedName>
</protein>
<dbReference type="Proteomes" id="UP000233469">
    <property type="component" value="Unassembled WGS sequence"/>
</dbReference>
<evidence type="ECO:0000313" key="1">
    <source>
        <dbReference type="EMBL" id="PKK68370.1"/>
    </source>
</evidence>
<reference evidence="1 2" key="1">
    <citation type="submission" date="2016-04" db="EMBL/GenBank/DDBJ databases">
        <title>Genome analyses suggest a sexual origin of heterokaryosis in a supposedly ancient asexual fungus.</title>
        <authorList>
            <person name="Ropars J."/>
            <person name="Sedzielewska K."/>
            <person name="Noel J."/>
            <person name="Charron P."/>
            <person name="Farinelli L."/>
            <person name="Marton T."/>
            <person name="Kruger M."/>
            <person name="Pelin A."/>
            <person name="Brachmann A."/>
            <person name="Corradi N."/>
        </authorList>
    </citation>
    <scope>NUCLEOTIDE SEQUENCE [LARGE SCALE GENOMIC DNA]</scope>
    <source>
        <strain evidence="1 2">C2</strain>
    </source>
</reference>
<evidence type="ECO:0000313" key="2">
    <source>
        <dbReference type="Proteomes" id="UP000233469"/>
    </source>
</evidence>
<sequence>MMEFFHLKSIKLPNILPEIFQIILRYINGRRLSLEECNTPDIVQILIALSSSTKSL</sequence>
<comment type="caution">
    <text evidence="1">The sequence shown here is derived from an EMBL/GenBank/DDBJ whole genome shotgun (WGS) entry which is preliminary data.</text>
</comment>
<reference evidence="1 2" key="2">
    <citation type="submission" date="2017-10" db="EMBL/GenBank/DDBJ databases">
        <title>Extensive intraspecific genome diversity in a model arbuscular mycorrhizal fungus.</title>
        <authorList>
            <person name="Chen E.C.H."/>
            <person name="Morin E."/>
            <person name="Baudet D."/>
            <person name="Noel J."/>
            <person name="Ndikumana S."/>
            <person name="Charron P."/>
            <person name="St-Onge C."/>
            <person name="Giorgi J."/>
            <person name="Grigoriev I.V."/>
            <person name="Roux C."/>
            <person name="Martin F.M."/>
            <person name="Corradi N."/>
        </authorList>
    </citation>
    <scope>NUCLEOTIDE SEQUENCE [LARGE SCALE GENOMIC DNA]</scope>
    <source>
        <strain evidence="1 2">C2</strain>
    </source>
</reference>
<dbReference type="AlphaFoldDB" id="A0A2N1N3E0"/>
<accession>A0A2N1N3E0</accession>
<evidence type="ECO:0008006" key="3">
    <source>
        <dbReference type="Google" id="ProtNLM"/>
    </source>
</evidence>
<name>A0A2N1N3E0_9GLOM</name>
<dbReference type="EMBL" id="LLXL01000848">
    <property type="protein sequence ID" value="PKK68370.1"/>
    <property type="molecule type" value="Genomic_DNA"/>
</dbReference>
<gene>
    <name evidence="1" type="ORF">RhiirC2_782332</name>
</gene>
<organism evidence="1 2">
    <name type="scientific">Rhizophagus irregularis</name>
    <dbReference type="NCBI Taxonomy" id="588596"/>
    <lineage>
        <taxon>Eukaryota</taxon>
        <taxon>Fungi</taxon>
        <taxon>Fungi incertae sedis</taxon>
        <taxon>Mucoromycota</taxon>
        <taxon>Glomeromycotina</taxon>
        <taxon>Glomeromycetes</taxon>
        <taxon>Glomerales</taxon>
        <taxon>Glomeraceae</taxon>
        <taxon>Rhizophagus</taxon>
    </lineage>
</organism>
<proteinExistence type="predicted"/>